<reference evidence="2" key="2">
    <citation type="submission" date="2015-01" db="EMBL/GenBank/DDBJ databases">
        <title>Evolutionary Origins and Diversification of the Mycorrhizal Mutualists.</title>
        <authorList>
            <consortium name="DOE Joint Genome Institute"/>
            <consortium name="Mycorrhizal Genomics Consortium"/>
            <person name="Kohler A."/>
            <person name="Kuo A."/>
            <person name="Nagy L.G."/>
            <person name="Floudas D."/>
            <person name="Copeland A."/>
            <person name="Barry K.W."/>
            <person name="Cichocki N."/>
            <person name="Veneault-Fourrey C."/>
            <person name="LaButti K."/>
            <person name="Lindquist E.A."/>
            <person name="Lipzen A."/>
            <person name="Lundell T."/>
            <person name="Morin E."/>
            <person name="Murat C."/>
            <person name="Riley R."/>
            <person name="Ohm R."/>
            <person name="Sun H."/>
            <person name="Tunlid A."/>
            <person name="Henrissat B."/>
            <person name="Grigoriev I.V."/>
            <person name="Hibbett D.S."/>
            <person name="Martin F."/>
        </authorList>
    </citation>
    <scope>NUCLEOTIDE SEQUENCE [LARGE SCALE GENOMIC DNA]</scope>
    <source>
        <strain evidence="2">MAFF 305830</strain>
    </source>
</reference>
<name>A0A0C3A5M1_SERVB</name>
<dbReference type="AlphaFoldDB" id="A0A0C3A5M1"/>
<keyword evidence="2" id="KW-1185">Reference proteome</keyword>
<accession>A0A0C3A5M1</accession>
<proteinExistence type="predicted"/>
<organism evidence="1 2">
    <name type="scientific">Serendipita vermifera MAFF 305830</name>
    <dbReference type="NCBI Taxonomy" id="933852"/>
    <lineage>
        <taxon>Eukaryota</taxon>
        <taxon>Fungi</taxon>
        <taxon>Dikarya</taxon>
        <taxon>Basidiomycota</taxon>
        <taxon>Agaricomycotina</taxon>
        <taxon>Agaricomycetes</taxon>
        <taxon>Sebacinales</taxon>
        <taxon>Serendipitaceae</taxon>
        <taxon>Serendipita</taxon>
    </lineage>
</organism>
<dbReference type="Proteomes" id="UP000054097">
    <property type="component" value="Unassembled WGS sequence"/>
</dbReference>
<protein>
    <submittedName>
        <fullName evidence="1">Uncharacterized protein</fullName>
    </submittedName>
</protein>
<evidence type="ECO:0000313" key="1">
    <source>
        <dbReference type="EMBL" id="KIM19975.1"/>
    </source>
</evidence>
<gene>
    <name evidence="1" type="ORF">M408DRAFT_30768</name>
</gene>
<sequence>MNLCATLSKSNSLQITLYLPISNPDQIMVHAWRWKNLFIIIPEFMTDLEAAEDIWNLLKLAKSLFTGTVHWYRDDTEIGMLPVEPVMDQNVPSNESKLHWASFEDTWSTGENTADTLLSRMATHLFVTSSSFNTTPVALLQALNVAKNLHNLHFLTLSHAAIQFLSNDISMTTVTLPYLKYLKLDGIGEERSGGSLLLFETIRCPNLGILSISGKDEDILNIITYIGYIGRPPSLHVTFTNSGIPVAGDTGNQQTLYNLFFIETFRLTIEYLLTAPRYHMERRLSILLKSLSKATVIDLTLPQRAMYPLTTIGEAPLLSQLSLACSNVDLFHGYNDFPETALNKEQIPLRSARAQPQRFTDYVAKNCPWREDIILSPYERYWNSPLR</sequence>
<dbReference type="HOGENOM" id="CLU_714026_0_0_1"/>
<reference evidence="1 2" key="1">
    <citation type="submission" date="2014-04" db="EMBL/GenBank/DDBJ databases">
        <authorList>
            <consortium name="DOE Joint Genome Institute"/>
            <person name="Kuo A."/>
            <person name="Zuccaro A."/>
            <person name="Kohler A."/>
            <person name="Nagy L.G."/>
            <person name="Floudas D."/>
            <person name="Copeland A."/>
            <person name="Barry K.W."/>
            <person name="Cichocki N."/>
            <person name="Veneault-Fourrey C."/>
            <person name="LaButti K."/>
            <person name="Lindquist E.A."/>
            <person name="Lipzen A."/>
            <person name="Lundell T."/>
            <person name="Morin E."/>
            <person name="Murat C."/>
            <person name="Sun H."/>
            <person name="Tunlid A."/>
            <person name="Henrissat B."/>
            <person name="Grigoriev I.V."/>
            <person name="Hibbett D.S."/>
            <person name="Martin F."/>
            <person name="Nordberg H.P."/>
            <person name="Cantor M.N."/>
            <person name="Hua S.X."/>
        </authorList>
    </citation>
    <scope>NUCLEOTIDE SEQUENCE [LARGE SCALE GENOMIC DNA]</scope>
    <source>
        <strain evidence="1 2">MAFF 305830</strain>
    </source>
</reference>
<dbReference type="EMBL" id="KN824498">
    <property type="protein sequence ID" value="KIM19975.1"/>
    <property type="molecule type" value="Genomic_DNA"/>
</dbReference>
<evidence type="ECO:0000313" key="2">
    <source>
        <dbReference type="Proteomes" id="UP000054097"/>
    </source>
</evidence>